<dbReference type="Pfam" id="PF17755">
    <property type="entry name" value="UvrA_DNA-bind"/>
    <property type="match status" value="2"/>
</dbReference>
<evidence type="ECO:0000313" key="20">
    <source>
        <dbReference type="EMBL" id="OGG51646.1"/>
    </source>
</evidence>
<evidence type="ECO:0000256" key="15">
    <source>
        <dbReference type="ARBA" id="ARBA00039316"/>
    </source>
</evidence>
<dbReference type="PANTHER" id="PTHR43152">
    <property type="entry name" value="UVRABC SYSTEM PROTEIN A"/>
    <property type="match status" value="1"/>
</dbReference>
<comment type="function">
    <text evidence="17">The UvrABC repair system catalyzes the recognition and processing of DNA lesions. UvrA is an ATPase and a DNA-binding protein. A damage recognition complex composed of 2 UvrA and 2 UvrB subunits scans DNA for abnormalities. When the presence of a lesion has been verified by UvrB, the UvrA molecules dissociate.</text>
</comment>
<feature type="binding site" evidence="17">
    <location>
        <begin position="686"/>
        <end position="693"/>
    </location>
    <ligand>
        <name>ATP</name>
        <dbReference type="ChEBI" id="CHEBI:30616"/>
    </ligand>
</feature>
<comment type="subcellular location">
    <subcellularLocation>
        <location evidence="1 17">Cytoplasm</location>
    </subcellularLocation>
</comment>
<dbReference type="InterPro" id="IPR041552">
    <property type="entry name" value="UvrA_DNA-bd"/>
</dbReference>
<feature type="zinc finger region" description="C4-type" evidence="17">
    <location>
        <begin position="299"/>
        <end position="326"/>
    </location>
</feature>
<keyword evidence="17" id="KW-0742">SOS response</keyword>
<keyword evidence="12 17" id="KW-0238">DNA-binding</keyword>
<evidence type="ECO:0000256" key="13">
    <source>
        <dbReference type="ARBA" id="ARBA00023204"/>
    </source>
</evidence>
<dbReference type="InterPro" id="IPR041102">
    <property type="entry name" value="UvrA_inter"/>
</dbReference>
<evidence type="ECO:0000256" key="2">
    <source>
        <dbReference type="ARBA" id="ARBA00022490"/>
    </source>
</evidence>
<dbReference type="GO" id="GO:0008270">
    <property type="term" value="F:zinc ion binding"/>
    <property type="evidence" value="ECO:0007669"/>
    <property type="project" value="UniProtKB-UniRule"/>
</dbReference>
<organism evidence="20 21">
    <name type="scientific">Handelsmanbacteria sp. (strain RIFCSPLOWO2_12_FULL_64_10)</name>
    <dbReference type="NCBI Taxonomy" id="1817868"/>
    <lineage>
        <taxon>Bacteria</taxon>
        <taxon>Candidatus Handelsmaniibacteriota</taxon>
    </lineage>
</organism>
<evidence type="ECO:0000256" key="3">
    <source>
        <dbReference type="ARBA" id="ARBA00022723"/>
    </source>
</evidence>
<keyword evidence="5 17" id="KW-0547">Nucleotide-binding</keyword>
<keyword evidence="3 17" id="KW-0479">Metal-binding</keyword>
<dbReference type="GO" id="GO:0003677">
    <property type="term" value="F:DNA binding"/>
    <property type="evidence" value="ECO:0007669"/>
    <property type="project" value="UniProtKB-UniRule"/>
</dbReference>
<dbReference type="Gene3D" id="3.40.50.300">
    <property type="entry name" value="P-loop containing nucleotide triphosphate hydrolases"/>
    <property type="match status" value="5"/>
</dbReference>
<comment type="subunit">
    <text evidence="17">Forms a heterotetramer with UvrB during the search for lesions.</text>
</comment>
<dbReference type="SMART" id="SM00382">
    <property type="entry name" value="AAA"/>
    <property type="match status" value="2"/>
</dbReference>
<evidence type="ECO:0000256" key="10">
    <source>
        <dbReference type="ARBA" id="ARBA00022840"/>
    </source>
</evidence>
<dbReference type="Proteomes" id="UP000178606">
    <property type="component" value="Unassembled WGS sequence"/>
</dbReference>
<dbReference type="PANTHER" id="PTHR43152:SF3">
    <property type="entry name" value="UVRABC SYSTEM PROTEIN A"/>
    <property type="match status" value="1"/>
</dbReference>
<keyword evidence="9 17" id="KW-0862">Zinc</keyword>
<evidence type="ECO:0000256" key="17">
    <source>
        <dbReference type="HAMAP-Rule" id="MF_00205"/>
    </source>
</evidence>
<keyword evidence="6 17" id="KW-0227">DNA damage</keyword>
<dbReference type="InterPro" id="IPR013815">
    <property type="entry name" value="ATP_grasp_subdomain_1"/>
</dbReference>
<keyword evidence="8 17" id="KW-0863">Zinc-finger</keyword>
<dbReference type="GO" id="GO:0005737">
    <property type="term" value="C:cytoplasm"/>
    <property type="evidence" value="ECO:0007669"/>
    <property type="project" value="UniProtKB-SubCell"/>
</dbReference>
<dbReference type="InterPro" id="IPR004602">
    <property type="entry name" value="UvrA"/>
</dbReference>
<proteinExistence type="inferred from homology"/>
<evidence type="ECO:0000256" key="12">
    <source>
        <dbReference type="ARBA" id="ARBA00023125"/>
    </source>
</evidence>
<evidence type="ECO:0000256" key="9">
    <source>
        <dbReference type="ARBA" id="ARBA00022833"/>
    </source>
</evidence>
<protein>
    <recommendedName>
        <fullName evidence="15 17">UvrABC system protein A</fullName>
        <shortName evidence="17">UvrA protein</shortName>
    </recommendedName>
    <alternativeName>
        <fullName evidence="16 17">Excinuclease ABC subunit A</fullName>
    </alternativeName>
</protein>
<reference evidence="20 21" key="1">
    <citation type="journal article" date="2016" name="Nat. Commun.">
        <title>Thousands of microbial genomes shed light on interconnected biogeochemical processes in an aquifer system.</title>
        <authorList>
            <person name="Anantharaman K."/>
            <person name="Brown C.T."/>
            <person name="Hug L.A."/>
            <person name="Sharon I."/>
            <person name="Castelle C.J."/>
            <person name="Probst A.J."/>
            <person name="Thomas B.C."/>
            <person name="Singh A."/>
            <person name="Wilkins M.J."/>
            <person name="Karaoz U."/>
            <person name="Brodie E.L."/>
            <person name="Williams K.H."/>
            <person name="Hubbard S.S."/>
            <person name="Banfield J.F."/>
        </authorList>
    </citation>
    <scope>NUCLEOTIDE SEQUENCE [LARGE SCALE GENOMIC DNA]</scope>
    <source>
        <strain evidence="21">RIFCSPLOWO2_12_FULL_64_10</strain>
    </source>
</reference>
<comment type="similarity">
    <text evidence="14 17">Belongs to the ABC transporter superfamily. UvrA family.</text>
</comment>
<dbReference type="InterPro" id="IPR003593">
    <property type="entry name" value="AAA+_ATPase"/>
</dbReference>
<evidence type="ECO:0000259" key="19">
    <source>
        <dbReference type="PROSITE" id="PS50893"/>
    </source>
</evidence>
<dbReference type="Gene3D" id="1.10.8.280">
    <property type="entry name" value="ABC transporter ATPase domain-like"/>
    <property type="match status" value="2"/>
</dbReference>
<keyword evidence="11 17" id="KW-0267">Excision nuclease</keyword>
<evidence type="ECO:0000256" key="16">
    <source>
        <dbReference type="ARBA" id="ARBA00042156"/>
    </source>
</evidence>
<evidence type="ECO:0000256" key="5">
    <source>
        <dbReference type="ARBA" id="ARBA00022741"/>
    </source>
</evidence>
<dbReference type="CDD" id="cd03271">
    <property type="entry name" value="ABC_UvrA_II"/>
    <property type="match status" value="2"/>
</dbReference>
<dbReference type="GO" id="GO:0009380">
    <property type="term" value="C:excinuclease repair complex"/>
    <property type="evidence" value="ECO:0007669"/>
    <property type="project" value="InterPro"/>
</dbReference>
<name>A0A1F6CR47_HANXR</name>
<keyword evidence="13 17" id="KW-0234">DNA repair</keyword>
<feature type="domain" description="ABC transporter" evidence="19">
    <location>
        <begin position="1594"/>
        <end position="1932"/>
    </location>
</feature>
<accession>A0A1F6CR47</accession>
<dbReference type="Gene3D" id="3.30.190.20">
    <property type="match status" value="1"/>
</dbReference>
<feature type="compositionally biased region" description="Pro residues" evidence="18">
    <location>
        <begin position="247"/>
        <end position="261"/>
    </location>
</feature>
<evidence type="ECO:0000256" key="11">
    <source>
        <dbReference type="ARBA" id="ARBA00022881"/>
    </source>
</evidence>
<evidence type="ECO:0000256" key="18">
    <source>
        <dbReference type="SAM" id="MobiDB-lite"/>
    </source>
</evidence>
<dbReference type="GO" id="GO:0016887">
    <property type="term" value="F:ATP hydrolysis activity"/>
    <property type="evidence" value="ECO:0007669"/>
    <property type="project" value="InterPro"/>
</dbReference>
<feature type="zinc finger region" description="C4-type" evidence="17">
    <location>
        <begin position="785"/>
        <end position="811"/>
    </location>
</feature>
<evidence type="ECO:0000256" key="7">
    <source>
        <dbReference type="ARBA" id="ARBA00022769"/>
    </source>
</evidence>
<sequence>METRNLIVRGARVHNLRNVSLELPRNRLICFTGVSGSGKSSLAFDTIYAEGQRRYVESLSAYARQFLGQMEKPDVDAITGLSPTISIEQKTAGRNPRSTVGTMTEIFDYLRVLFARVGTVHCARCGKPIGAQTREGIVERILGLPEGTRIHVLAPLVRKRKGEYADLFQDLQRDGYVRARVDGRIVNLAETPRLGRYIKHDIDVVIDRLVIRPDARPRIAEAVDAALRLGQGTVIVSVEKAEGGRRTPPPTPNRPLPPSPSPKGEGARKGNSPFPLGKGERGIGPSDSEDIFLSCNFACPDCGVSAEEPTPQMFSFNNPQGMCPDCHGLGARFAMDLSLVVPDDGLSVNEGAIAPIGVPQNRWKAHYYEGVLTHFGFHCSAPWRLISQEARQALLYGLGHQKIWFSWRRRDGSIFRHRDAFEGILTPLERKFAEGRSGHWMRRIGAFMRTGPCTACGGARLRPEALSVKIAGRSIAQAVSTSVEEAHAFFSGLDLPPAQQAIASEALKEIVGRLKFLLDVGLGYLALSRTAPTLSGGEAQRIRLAGQIGSGLVGVTYVLDEPSIGLHHRDNRRLLNALGRLRDAGNTVIVVEHDEETMRDADLIVDFGPGPGHRGGEVTAVGRWDEVAGTPGSLTGDYLAGRRKIPVPERRRPLNGEWLGVCGARQNNLKAIDVRIPIGLFTCVTGVSGSGKSSLINDVLYATLARDLNGAQTEPGRCRKILGVERLDKVIKIDQQPIGRTPRSNPATYTGVFDPIRRLFAELPDSKVRGYRPGRFSFNVRGGRCEACEGNGANLVEMDFLADVWVQCPVCEGRRFNRETLEVRFKGRSIADVLDLEVEEALAFFRDLPQIRRTLQTLEDVGMGYVKLGQPAPTLSGGEAQRVKLASELCRRSTGRTLYILDEPTTGLHFADIQNLLNVLHRFADEGNTVVVIEHNMEVIKTADYLIDLGPEGGEAGGEVIAVGTPEEVAQVEASHTGRVLRTILSETEKESFPASPLPRFPASAGNGAITHIEVIGARENNLRNVSVRIPRERMTVVSGVSGSGKSSFALDTVYAEGQRRYVESLSTYARQFLGQMRKPKVDRVIGLSPAISIEQKAVSKNPRSTVGTVTEVYDYLRALMATVGVPHCPDCNVPVGAQTVSEMVDRILALPQGRRILLLAPVSPGKGEDYATILGRMRRAGFVRARLDGQTFDLKREVEIDHRQAHRLEIVVDRLRVSEDARKRLADSAAVALDLSGGTLLIASPDDPEELRLSQRLSCPACGRGFEPLTPQGFSFNHHDGWCPTCEGLGVQEGLDPQTVVPDTRKSLRQGAVAVWGPFHRGLLTDALKAVGRVAGFDLDAPFREMRPEAQRVLLHGTGGAWIDGPNGLKLRYKGIFPTVEEMVRASRRLRDAIGQEVREVPCSACAGSRIRPEGRSARLRDRTLADLCRMPISECRAFFETLTLSRRERQAAGEVLHEIRSRLRFLDEVGLGYLALDRRAPTLSGGEAQRIRLAGQIGSGLTGVLYVLDEPTIGLHPRDNRRLLNALKRLRDLGNTLLVVEHDRETLTSADHLIDFGPGAGVQGGCLVAEGPPARLNGGNGSLTARYLRDSLRIETPRTRRKAGAWLTVVGARHNNLKGIDVRIPAGVFTCVTGVSGSGKSSLVNDVIYAALAASVEGARVPVGAHDEVLGVENFDKVIAIDQTPIGYSPRSNPATYVGAFDAVRGLFAQLPEARKRGYAARQFSFNVRGGRCEACEGIGSRRIEMHFLPDVWVTCEACGGRRFHRETLDIRYKGWSIADVLDRTIAEALGHFKDIPKIRRTLRTLDDVGLGYMALGQSSTTLSGGEAQRVKLASELSRPSTGRTAYFLDEPTTGLHFADVEKLLQVLNRLVDAGNTVVVIEHNTDVIKTADHVIDLGPEGGDEGGLVVAAGTPEQVACVPASHTGRVLKRALRV</sequence>
<evidence type="ECO:0000256" key="1">
    <source>
        <dbReference type="ARBA" id="ARBA00004496"/>
    </source>
</evidence>
<dbReference type="Gene3D" id="1.20.1580.10">
    <property type="entry name" value="ABC transporter ATPase like domain"/>
    <property type="match status" value="4"/>
</dbReference>
<dbReference type="GO" id="GO:0006289">
    <property type="term" value="P:nucleotide-excision repair"/>
    <property type="evidence" value="ECO:0007669"/>
    <property type="project" value="UniProtKB-UniRule"/>
</dbReference>
<dbReference type="NCBIfam" id="NF001503">
    <property type="entry name" value="PRK00349.1"/>
    <property type="match status" value="2"/>
</dbReference>
<dbReference type="GO" id="GO:0005524">
    <property type="term" value="F:ATP binding"/>
    <property type="evidence" value="ECO:0007669"/>
    <property type="project" value="UniProtKB-UniRule"/>
</dbReference>
<evidence type="ECO:0000256" key="8">
    <source>
        <dbReference type="ARBA" id="ARBA00022771"/>
    </source>
</evidence>
<dbReference type="Pfam" id="PF17760">
    <property type="entry name" value="UvrA_inter"/>
    <property type="match status" value="2"/>
</dbReference>
<dbReference type="PROSITE" id="PS00211">
    <property type="entry name" value="ABC_TRANSPORTER_1"/>
    <property type="match status" value="4"/>
</dbReference>
<keyword evidence="4 17" id="KW-0677">Repeat</keyword>
<dbReference type="SUPFAM" id="SSF52540">
    <property type="entry name" value="P-loop containing nucleoside triphosphate hydrolases"/>
    <property type="match status" value="4"/>
</dbReference>
<feature type="domain" description="ABC transporter" evidence="19">
    <location>
        <begin position="654"/>
        <end position="982"/>
    </location>
</feature>
<evidence type="ECO:0000313" key="21">
    <source>
        <dbReference type="Proteomes" id="UP000178606"/>
    </source>
</evidence>
<feature type="domain" description="ABC transporter" evidence="19">
    <location>
        <begin position="1287"/>
        <end position="1585"/>
    </location>
</feature>
<feature type="binding site" evidence="17">
    <location>
        <begin position="33"/>
        <end position="40"/>
    </location>
    <ligand>
        <name>ATP</name>
        <dbReference type="ChEBI" id="CHEBI:30616"/>
    </ligand>
</feature>
<keyword evidence="10 17" id="KW-0067">ATP-binding</keyword>
<dbReference type="NCBIfam" id="TIGR00630">
    <property type="entry name" value="uvra"/>
    <property type="match status" value="2"/>
</dbReference>
<keyword evidence="7 17" id="KW-0228">DNA excision</keyword>
<dbReference type="PROSITE" id="PS50893">
    <property type="entry name" value="ABC_TRANSPORTER_2"/>
    <property type="match status" value="3"/>
</dbReference>
<dbReference type="Gene3D" id="3.30.1490.20">
    <property type="entry name" value="ATP-grasp fold, A domain"/>
    <property type="match status" value="1"/>
</dbReference>
<feature type="region of interest" description="Disordered" evidence="18">
    <location>
        <begin position="238"/>
        <end position="281"/>
    </location>
</feature>
<comment type="caution">
    <text evidence="20">The sequence shown here is derived from an EMBL/GenBank/DDBJ whole genome shotgun (WGS) entry which is preliminary data.</text>
</comment>
<evidence type="ECO:0000256" key="6">
    <source>
        <dbReference type="ARBA" id="ARBA00022763"/>
    </source>
</evidence>
<dbReference type="InterPro" id="IPR017871">
    <property type="entry name" value="ABC_transporter-like_CS"/>
</dbReference>
<dbReference type="InterPro" id="IPR027417">
    <property type="entry name" value="P-loop_NTPase"/>
</dbReference>
<gene>
    <name evidence="17" type="primary">uvrA</name>
    <name evidence="20" type="ORF">A3F84_01155</name>
</gene>
<dbReference type="GO" id="GO:0009432">
    <property type="term" value="P:SOS response"/>
    <property type="evidence" value="ECO:0007669"/>
    <property type="project" value="UniProtKB-UniRule"/>
</dbReference>
<keyword evidence="2 17" id="KW-0963">Cytoplasm</keyword>
<dbReference type="EMBL" id="MFKF01000175">
    <property type="protein sequence ID" value="OGG51646.1"/>
    <property type="molecule type" value="Genomic_DNA"/>
</dbReference>
<dbReference type="InterPro" id="IPR003439">
    <property type="entry name" value="ABC_transporter-like_ATP-bd"/>
</dbReference>
<evidence type="ECO:0000256" key="4">
    <source>
        <dbReference type="ARBA" id="ARBA00022737"/>
    </source>
</evidence>
<evidence type="ECO:0000256" key="14">
    <source>
        <dbReference type="ARBA" id="ARBA00038000"/>
    </source>
</evidence>
<dbReference type="GO" id="GO:0009381">
    <property type="term" value="F:excinuclease ABC activity"/>
    <property type="evidence" value="ECO:0007669"/>
    <property type="project" value="UniProtKB-UniRule"/>
</dbReference>
<dbReference type="HAMAP" id="MF_00205">
    <property type="entry name" value="UvrA"/>
    <property type="match status" value="1"/>
</dbReference>